<feature type="domain" description="ABC transmembrane type-1" evidence="8">
    <location>
        <begin position="87"/>
        <end position="279"/>
    </location>
</feature>
<name>A0A1V4AF61_9ACTN</name>
<dbReference type="InterPro" id="IPR035906">
    <property type="entry name" value="MetI-like_sf"/>
</dbReference>
<reference evidence="9 10" key="1">
    <citation type="submission" date="2017-02" db="EMBL/GenBank/DDBJ databases">
        <title>Draft Genome Sequence of Streptomyces tsukubaensis F601, a Producer of the immunosuppressant tacrolimus FK506.</title>
        <authorList>
            <person name="Zong G."/>
            <person name="Zhong C."/>
            <person name="Fu J."/>
            <person name="Qin R."/>
            <person name="Cao G."/>
        </authorList>
    </citation>
    <scope>NUCLEOTIDE SEQUENCE [LARGE SCALE GENOMIC DNA]</scope>
    <source>
        <strain evidence="9 10">F601</strain>
    </source>
</reference>
<dbReference type="Proteomes" id="UP000190539">
    <property type="component" value="Unassembled WGS sequence"/>
</dbReference>
<dbReference type="RefSeq" id="WP_077963854.1">
    <property type="nucleotide sequence ID" value="NZ_CP045178.1"/>
</dbReference>
<gene>
    <name evidence="9" type="ORF">B1H18_01055</name>
</gene>
<feature type="transmembrane region" description="Helical" evidence="7">
    <location>
        <begin position="203"/>
        <end position="221"/>
    </location>
</feature>
<evidence type="ECO:0000259" key="8">
    <source>
        <dbReference type="PROSITE" id="PS50928"/>
    </source>
</evidence>
<dbReference type="CDD" id="cd06261">
    <property type="entry name" value="TM_PBP2"/>
    <property type="match status" value="1"/>
</dbReference>
<keyword evidence="4 7" id="KW-0812">Transmembrane</keyword>
<evidence type="ECO:0000256" key="3">
    <source>
        <dbReference type="ARBA" id="ARBA00022475"/>
    </source>
</evidence>
<dbReference type="PANTHER" id="PTHR32243:SF18">
    <property type="entry name" value="INNER MEMBRANE ABC TRANSPORTER PERMEASE PROTEIN YCJP"/>
    <property type="match status" value="1"/>
</dbReference>
<dbReference type="PROSITE" id="PS50928">
    <property type="entry name" value="ABC_TM1"/>
    <property type="match status" value="1"/>
</dbReference>
<feature type="transmembrane region" description="Helical" evidence="7">
    <location>
        <begin position="124"/>
        <end position="147"/>
    </location>
</feature>
<feature type="transmembrane region" description="Helical" evidence="7">
    <location>
        <begin position="91"/>
        <end position="112"/>
    </location>
</feature>
<feature type="transmembrane region" description="Helical" evidence="7">
    <location>
        <begin position="153"/>
        <end position="174"/>
    </location>
</feature>
<protein>
    <submittedName>
        <fullName evidence="9">Transporter</fullName>
    </submittedName>
</protein>
<evidence type="ECO:0000256" key="4">
    <source>
        <dbReference type="ARBA" id="ARBA00022692"/>
    </source>
</evidence>
<dbReference type="PANTHER" id="PTHR32243">
    <property type="entry name" value="MALTOSE TRANSPORT SYSTEM PERMEASE-RELATED"/>
    <property type="match status" value="1"/>
</dbReference>
<comment type="caution">
    <text evidence="9">The sequence shown here is derived from an EMBL/GenBank/DDBJ whole genome shotgun (WGS) entry which is preliminary data.</text>
</comment>
<dbReference type="GO" id="GO:0055085">
    <property type="term" value="P:transmembrane transport"/>
    <property type="evidence" value="ECO:0007669"/>
    <property type="project" value="InterPro"/>
</dbReference>
<dbReference type="STRING" id="83656.B1H18_01055"/>
<organism evidence="9 10">
    <name type="scientific">Streptomyces tsukubensis</name>
    <dbReference type="NCBI Taxonomy" id="83656"/>
    <lineage>
        <taxon>Bacteria</taxon>
        <taxon>Bacillati</taxon>
        <taxon>Actinomycetota</taxon>
        <taxon>Actinomycetes</taxon>
        <taxon>Kitasatosporales</taxon>
        <taxon>Streptomycetaceae</taxon>
        <taxon>Streptomyces</taxon>
    </lineage>
</organism>
<sequence length="294" mass="31725">MSRAFRMTRTQFEEGLFGVLRWVVIVFLALITIVPFYYMLLLSLKPIDSLLLDPGQLWLSAKDFTLSTYESVLKPTSEGGQGFLSMLLNSALVAVATVLLTLAAAVPGAYAVSRLKFFGNRQVGALFLAVYLFPATLLAVPLFVMFAKMGLSGSLVGLAVVYIAQTVPVSIYMLKNYFVTIPHSVEEAAAIDGASRLQTVVKIILPLALPTLMATGLYVFMIAWNEFLFALLFLAADPGKWTVSLGLQQLANGIEVSKTVLMAGSVVLTIPVVVLFFAAERLLTEGLTAGADKG</sequence>
<keyword evidence="3" id="KW-1003">Cell membrane</keyword>
<dbReference type="InterPro" id="IPR000515">
    <property type="entry name" value="MetI-like"/>
</dbReference>
<dbReference type="SUPFAM" id="SSF161098">
    <property type="entry name" value="MetI-like"/>
    <property type="match status" value="1"/>
</dbReference>
<dbReference type="GO" id="GO:0005886">
    <property type="term" value="C:plasma membrane"/>
    <property type="evidence" value="ECO:0007669"/>
    <property type="project" value="UniProtKB-SubCell"/>
</dbReference>
<evidence type="ECO:0000313" key="9">
    <source>
        <dbReference type="EMBL" id="OON82679.1"/>
    </source>
</evidence>
<accession>A0A1V4AF61</accession>
<dbReference type="InterPro" id="IPR050901">
    <property type="entry name" value="BP-dep_ABC_trans_perm"/>
</dbReference>
<keyword evidence="6 7" id="KW-0472">Membrane</keyword>
<evidence type="ECO:0000256" key="2">
    <source>
        <dbReference type="ARBA" id="ARBA00022448"/>
    </source>
</evidence>
<keyword evidence="2 7" id="KW-0813">Transport</keyword>
<keyword evidence="5 7" id="KW-1133">Transmembrane helix</keyword>
<evidence type="ECO:0000313" key="10">
    <source>
        <dbReference type="Proteomes" id="UP000190539"/>
    </source>
</evidence>
<dbReference type="OrthoDB" id="9794684at2"/>
<proteinExistence type="inferred from homology"/>
<feature type="transmembrane region" description="Helical" evidence="7">
    <location>
        <begin position="20"/>
        <end position="40"/>
    </location>
</feature>
<evidence type="ECO:0000256" key="7">
    <source>
        <dbReference type="RuleBase" id="RU363032"/>
    </source>
</evidence>
<keyword evidence="10" id="KW-1185">Reference proteome</keyword>
<feature type="transmembrane region" description="Helical" evidence="7">
    <location>
        <begin position="259"/>
        <end position="279"/>
    </location>
</feature>
<evidence type="ECO:0000256" key="5">
    <source>
        <dbReference type="ARBA" id="ARBA00022989"/>
    </source>
</evidence>
<evidence type="ECO:0000256" key="1">
    <source>
        <dbReference type="ARBA" id="ARBA00004651"/>
    </source>
</evidence>
<comment type="subcellular location">
    <subcellularLocation>
        <location evidence="1 7">Cell membrane</location>
        <topology evidence="1 7">Multi-pass membrane protein</topology>
    </subcellularLocation>
</comment>
<evidence type="ECO:0000256" key="6">
    <source>
        <dbReference type="ARBA" id="ARBA00023136"/>
    </source>
</evidence>
<dbReference type="AlphaFoldDB" id="A0A1V4AF61"/>
<comment type="similarity">
    <text evidence="7">Belongs to the binding-protein-dependent transport system permease family.</text>
</comment>
<dbReference type="Gene3D" id="1.10.3720.10">
    <property type="entry name" value="MetI-like"/>
    <property type="match status" value="1"/>
</dbReference>
<dbReference type="Pfam" id="PF00528">
    <property type="entry name" value="BPD_transp_1"/>
    <property type="match status" value="1"/>
</dbReference>
<dbReference type="EMBL" id="MVFC01000001">
    <property type="protein sequence ID" value="OON82679.1"/>
    <property type="molecule type" value="Genomic_DNA"/>
</dbReference>